<evidence type="ECO:0000313" key="3">
    <source>
        <dbReference type="Proteomes" id="UP001236723"/>
    </source>
</evidence>
<comment type="caution">
    <text evidence="2">The sequence shown here is derived from an EMBL/GenBank/DDBJ whole genome shotgun (WGS) entry which is preliminary data.</text>
</comment>
<keyword evidence="3" id="KW-1185">Reference proteome</keyword>
<dbReference type="EMBL" id="JAUSUP010000005">
    <property type="protein sequence ID" value="MDQ0352102.1"/>
    <property type="molecule type" value="Genomic_DNA"/>
</dbReference>
<gene>
    <name evidence="2" type="ORF">J2R98_001936</name>
</gene>
<evidence type="ECO:0000256" key="1">
    <source>
        <dbReference type="SAM" id="Phobius"/>
    </source>
</evidence>
<name>A0ABU0DUG7_9BACI</name>
<feature type="transmembrane region" description="Helical" evidence="1">
    <location>
        <begin position="149"/>
        <end position="167"/>
    </location>
</feature>
<keyword evidence="1" id="KW-0812">Transmembrane</keyword>
<organism evidence="2 3">
    <name type="scientific">Alkalibacillus filiformis</name>
    <dbReference type="NCBI Taxonomy" id="200990"/>
    <lineage>
        <taxon>Bacteria</taxon>
        <taxon>Bacillati</taxon>
        <taxon>Bacillota</taxon>
        <taxon>Bacilli</taxon>
        <taxon>Bacillales</taxon>
        <taxon>Bacillaceae</taxon>
        <taxon>Alkalibacillus</taxon>
    </lineage>
</organism>
<dbReference type="RefSeq" id="WP_307068374.1">
    <property type="nucleotide sequence ID" value="NZ_JAUSUP010000005.1"/>
</dbReference>
<feature type="transmembrane region" description="Helical" evidence="1">
    <location>
        <begin position="115"/>
        <end position="137"/>
    </location>
</feature>
<feature type="transmembrane region" description="Helical" evidence="1">
    <location>
        <begin position="61"/>
        <end position="82"/>
    </location>
</feature>
<keyword evidence="1" id="KW-1133">Transmembrane helix</keyword>
<accession>A0ABU0DUG7</accession>
<sequence length="188" mass="20814">MTAEIFSMLIIFLNISIVFFALHYNKERSFSMGMMVLIMVVTMTFGFVYGFLFGIVFDHNLLISTLISCGIAALTGLIMGVFTDGLAQLEGTFTGIMAAMMGAMLVVMLPLSEGLFILLIGLLLLTGTSLFMMTALIKKNNSRFKSKQELILLGVTCLSIVIIFFTFPHEKPIYEEEDKIHNHTSASV</sequence>
<feature type="transmembrane region" description="Helical" evidence="1">
    <location>
        <begin position="89"/>
        <end position="109"/>
    </location>
</feature>
<reference evidence="2 3" key="1">
    <citation type="submission" date="2023-07" db="EMBL/GenBank/DDBJ databases">
        <title>Genomic Encyclopedia of Type Strains, Phase IV (KMG-IV): sequencing the most valuable type-strain genomes for metagenomic binning, comparative biology and taxonomic classification.</title>
        <authorList>
            <person name="Goeker M."/>
        </authorList>
    </citation>
    <scope>NUCLEOTIDE SEQUENCE [LARGE SCALE GENOMIC DNA]</scope>
    <source>
        <strain evidence="2 3">DSM 15448</strain>
    </source>
</reference>
<feature type="transmembrane region" description="Helical" evidence="1">
    <location>
        <begin position="6"/>
        <end position="24"/>
    </location>
</feature>
<feature type="transmembrane region" description="Helical" evidence="1">
    <location>
        <begin position="36"/>
        <end position="55"/>
    </location>
</feature>
<protein>
    <submittedName>
        <fullName evidence="2">Glucan phosphoethanolaminetransferase (Alkaline phosphatase superfamily)</fullName>
    </submittedName>
</protein>
<evidence type="ECO:0000313" key="2">
    <source>
        <dbReference type="EMBL" id="MDQ0352102.1"/>
    </source>
</evidence>
<keyword evidence="1" id="KW-0472">Membrane</keyword>
<proteinExistence type="predicted"/>
<dbReference type="Proteomes" id="UP001236723">
    <property type="component" value="Unassembled WGS sequence"/>
</dbReference>